<gene>
    <name evidence="1" type="ORF">CROQUDRAFT_53896</name>
</gene>
<accession>A0A9P6N5X9</accession>
<name>A0A9P6N5X9_9BASI</name>
<evidence type="ECO:0000313" key="1">
    <source>
        <dbReference type="EMBL" id="KAG0140021.1"/>
    </source>
</evidence>
<dbReference type="EMBL" id="MU167486">
    <property type="protein sequence ID" value="KAG0140021.1"/>
    <property type="molecule type" value="Genomic_DNA"/>
</dbReference>
<reference evidence="1" key="1">
    <citation type="submission" date="2013-11" db="EMBL/GenBank/DDBJ databases">
        <title>Genome sequence of the fusiform rust pathogen reveals effectors for host alternation and coevolution with pine.</title>
        <authorList>
            <consortium name="DOE Joint Genome Institute"/>
            <person name="Smith K."/>
            <person name="Pendleton A."/>
            <person name="Kubisiak T."/>
            <person name="Anderson C."/>
            <person name="Salamov A."/>
            <person name="Aerts A."/>
            <person name="Riley R."/>
            <person name="Clum A."/>
            <person name="Lindquist E."/>
            <person name="Ence D."/>
            <person name="Campbell M."/>
            <person name="Kronenberg Z."/>
            <person name="Feau N."/>
            <person name="Dhillon B."/>
            <person name="Hamelin R."/>
            <person name="Burleigh J."/>
            <person name="Smith J."/>
            <person name="Yandell M."/>
            <person name="Nelson C."/>
            <person name="Grigoriev I."/>
            <person name="Davis J."/>
        </authorList>
    </citation>
    <scope>NUCLEOTIDE SEQUENCE</scope>
    <source>
        <strain evidence="1">G11</strain>
    </source>
</reference>
<dbReference type="AlphaFoldDB" id="A0A9P6N5X9"/>
<comment type="caution">
    <text evidence="1">The sequence shown here is derived from an EMBL/GenBank/DDBJ whole genome shotgun (WGS) entry which is preliminary data.</text>
</comment>
<dbReference type="Proteomes" id="UP000886653">
    <property type="component" value="Unassembled WGS sequence"/>
</dbReference>
<sequence>MTTTNHILGPLVNQLLMLDHSIKIKTHCHPEGRKVMVRLSYLSGDIVANHKVAGFISHSGNLFSAYNWKNSDTLIEQNIKLKRTGVRWSELNRLPYWDPIKHIVLGVMHNWFKEVLANHFHF</sequence>
<evidence type="ECO:0000313" key="2">
    <source>
        <dbReference type="Proteomes" id="UP000886653"/>
    </source>
</evidence>
<keyword evidence="2" id="KW-1185">Reference proteome</keyword>
<proteinExistence type="predicted"/>
<protein>
    <submittedName>
        <fullName evidence="1">Uncharacterized protein</fullName>
    </submittedName>
</protein>
<organism evidence="1 2">
    <name type="scientific">Cronartium quercuum f. sp. fusiforme G11</name>
    <dbReference type="NCBI Taxonomy" id="708437"/>
    <lineage>
        <taxon>Eukaryota</taxon>
        <taxon>Fungi</taxon>
        <taxon>Dikarya</taxon>
        <taxon>Basidiomycota</taxon>
        <taxon>Pucciniomycotina</taxon>
        <taxon>Pucciniomycetes</taxon>
        <taxon>Pucciniales</taxon>
        <taxon>Coleosporiaceae</taxon>
        <taxon>Cronartium</taxon>
    </lineage>
</organism>
<dbReference type="OrthoDB" id="3039677at2759"/>